<comment type="caution">
    <text evidence="4">The sequence shown here is derived from an EMBL/GenBank/DDBJ whole genome shotgun (WGS) entry which is preliminary data.</text>
</comment>
<dbReference type="PANTHER" id="PTHR31811">
    <property type="entry name" value="TRNA A64-2'-O-RIBOSYLPHOSPHATE TRANSFERASE"/>
    <property type="match status" value="1"/>
</dbReference>
<evidence type="ECO:0000259" key="2">
    <source>
        <dbReference type="Pfam" id="PF04179"/>
    </source>
</evidence>
<name>A0A9P6JLG5_9AGAR</name>
<dbReference type="Pfam" id="PF04179">
    <property type="entry name" value="Init_tRNA_PT"/>
    <property type="match status" value="1"/>
</dbReference>
<sequence length="442" mass="49708">MNLNKDNVLSYIRKESLDIYNRLHSIEEDISFVNQVYEAYRDAPLLPNLRCGAWYTDPKIATVLPAYFKSTDGHFNNWSFNLRRSNLHLLQLLAEKECMILVDSTRSGKRIPDALSKTVPIWCAVINRASLVRFPELVETEKIIWDTDFYTPPAAVSTQEHHQIEQRLDDWANSLAKSSFELPRLPRPLRPVWITPASTTFPELPTSPSTIGEFLPVICVSASKKVDEGLERRLGGYTYVQGSGDDHELWGMGLTPAMFWEHRQDLLKADRLDLPDLVKALVSQQPALLLCERKFPCPTLIQKVHGRLQLCSTLELADMPMEELGITKYLLLTCATPAESTASQRHIHVTPGKKGKSHFLTRVLPESIDFIQKQLYGGYDTLIACDTGKDLSVGVALAALQLFFRDDGSLKLSEHSDGHTASVHDLSGSSPAGHKRTRLEPH</sequence>
<feature type="region of interest" description="Disordered" evidence="1">
    <location>
        <begin position="414"/>
        <end position="442"/>
    </location>
</feature>
<proteinExistence type="predicted"/>
<feature type="compositionally biased region" description="Basic residues" evidence="1">
    <location>
        <begin position="433"/>
        <end position="442"/>
    </location>
</feature>
<dbReference type="GO" id="GO:0043399">
    <property type="term" value="F:tRNA adenosine(64)-2'-O-ribosylphosphate transferase activity"/>
    <property type="evidence" value="ECO:0007669"/>
    <property type="project" value="InterPro"/>
</dbReference>
<dbReference type="Gene3D" id="3.90.190.10">
    <property type="entry name" value="Protein tyrosine phosphatase superfamily"/>
    <property type="match status" value="1"/>
</dbReference>
<dbReference type="PANTHER" id="PTHR31811:SF0">
    <property type="entry name" value="TRNA A64-2'-O-RIBOSYLPHOSPHATE TRANSFERASE"/>
    <property type="match status" value="1"/>
</dbReference>
<dbReference type="Pfam" id="PF17184">
    <property type="entry name" value="Rit1_C"/>
    <property type="match status" value="1"/>
</dbReference>
<gene>
    <name evidence="4" type="ORF">CPB83DRAFT_897508</name>
</gene>
<feature type="domain" description="Rit1 N-terminal" evidence="3">
    <location>
        <begin position="12"/>
        <end position="282"/>
    </location>
</feature>
<protein>
    <submittedName>
        <fullName evidence="4">tRNA A64-2'-O-ribosylphosphate transferase</fullName>
    </submittedName>
</protein>
<evidence type="ECO:0000256" key="1">
    <source>
        <dbReference type="SAM" id="MobiDB-lite"/>
    </source>
</evidence>
<dbReference type="InterPro" id="IPR033421">
    <property type="entry name" value="Rit1_DUSP-like"/>
</dbReference>
<accession>A0A9P6JLG5</accession>
<keyword evidence="5" id="KW-1185">Reference proteome</keyword>
<dbReference type="InterPro" id="IPR033449">
    <property type="entry name" value="Rit1_N"/>
</dbReference>
<dbReference type="OrthoDB" id="45256at2759"/>
<dbReference type="InterPro" id="IPR007306">
    <property type="entry name" value="Rit1"/>
</dbReference>
<organism evidence="4 5">
    <name type="scientific">Crepidotus variabilis</name>
    <dbReference type="NCBI Taxonomy" id="179855"/>
    <lineage>
        <taxon>Eukaryota</taxon>
        <taxon>Fungi</taxon>
        <taxon>Dikarya</taxon>
        <taxon>Basidiomycota</taxon>
        <taxon>Agaricomycotina</taxon>
        <taxon>Agaricomycetes</taxon>
        <taxon>Agaricomycetidae</taxon>
        <taxon>Agaricales</taxon>
        <taxon>Agaricineae</taxon>
        <taxon>Crepidotaceae</taxon>
        <taxon>Crepidotus</taxon>
    </lineage>
</organism>
<evidence type="ECO:0000313" key="4">
    <source>
        <dbReference type="EMBL" id="KAF9524838.1"/>
    </source>
</evidence>
<reference evidence="4" key="1">
    <citation type="submission" date="2020-11" db="EMBL/GenBank/DDBJ databases">
        <authorList>
            <consortium name="DOE Joint Genome Institute"/>
            <person name="Ahrendt S."/>
            <person name="Riley R."/>
            <person name="Andreopoulos W."/>
            <person name="Labutti K."/>
            <person name="Pangilinan J."/>
            <person name="Ruiz-Duenas F.J."/>
            <person name="Barrasa J.M."/>
            <person name="Sanchez-Garcia M."/>
            <person name="Camarero S."/>
            <person name="Miyauchi S."/>
            <person name="Serrano A."/>
            <person name="Linde D."/>
            <person name="Babiker R."/>
            <person name="Drula E."/>
            <person name="Ayuso-Fernandez I."/>
            <person name="Pacheco R."/>
            <person name="Padilla G."/>
            <person name="Ferreira P."/>
            <person name="Barriuso J."/>
            <person name="Kellner H."/>
            <person name="Castanera R."/>
            <person name="Alfaro M."/>
            <person name="Ramirez L."/>
            <person name="Pisabarro A.G."/>
            <person name="Kuo A."/>
            <person name="Tritt A."/>
            <person name="Lipzen A."/>
            <person name="He G."/>
            <person name="Yan M."/>
            <person name="Ng V."/>
            <person name="Cullen D."/>
            <person name="Martin F."/>
            <person name="Rosso M.-N."/>
            <person name="Henrissat B."/>
            <person name="Hibbett D."/>
            <person name="Martinez A.T."/>
            <person name="Grigoriev I.V."/>
        </authorList>
    </citation>
    <scope>NUCLEOTIDE SEQUENCE</scope>
    <source>
        <strain evidence="4">CBS 506.95</strain>
    </source>
</reference>
<dbReference type="PIRSF" id="PIRSF007747">
    <property type="entry name" value="Ribosyl_Ptfrase"/>
    <property type="match status" value="1"/>
</dbReference>
<keyword evidence="4" id="KW-0808">Transferase</keyword>
<dbReference type="EMBL" id="MU157892">
    <property type="protein sequence ID" value="KAF9524838.1"/>
    <property type="molecule type" value="Genomic_DNA"/>
</dbReference>
<evidence type="ECO:0000259" key="3">
    <source>
        <dbReference type="Pfam" id="PF17184"/>
    </source>
</evidence>
<evidence type="ECO:0000313" key="5">
    <source>
        <dbReference type="Proteomes" id="UP000807306"/>
    </source>
</evidence>
<dbReference type="GO" id="GO:0005737">
    <property type="term" value="C:cytoplasm"/>
    <property type="evidence" value="ECO:0007669"/>
    <property type="project" value="TreeGrafter"/>
</dbReference>
<dbReference type="InterPro" id="IPR029021">
    <property type="entry name" value="Prot-tyrosine_phosphatase-like"/>
</dbReference>
<feature type="domain" description="Rit1 DUSP-like" evidence="2">
    <location>
        <begin position="346"/>
        <end position="413"/>
    </location>
</feature>
<dbReference type="GO" id="GO:0019988">
    <property type="term" value="P:charged-tRNA amino acid modification"/>
    <property type="evidence" value="ECO:0007669"/>
    <property type="project" value="InterPro"/>
</dbReference>
<dbReference type="AlphaFoldDB" id="A0A9P6JLG5"/>
<dbReference type="Proteomes" id="UP000807306">
    <property type="component" value="Unassembled WGS sequence"/>
</dbReference>